<organism evidence="9 10">
    <name type="scientific">Halorarum halophilum</name>
    <dbReference type="NCBI Taxonomy" id="2743090"/>
    <lineage>
        <taxon>Archaea</taxon>
        <taxon>Methanobacteriati</taxon>
        <taxon>Methanobacteriota</taxon>
        <taxon>Stenosarchaea group</taxon>
        <taxon>Halobacteria</taxon>
        <taxon>Halobacteriales</taxon>
        <taxon>Haloferacaceae</taxon>
        <taxon>Halorarum</taxon>
    </lineage>
</organism>
<dbReference type="InterPro" id="IPR042087">
    <property type="entry name" value="DNA_pol_B_thumb"/>
</dbReference>
<evidence type="ECO:0000256" key="1">
    <source>
        <dbReference type="ARBA" id="ARBA00005755"/>
    </source>
</evidence>
<dbReference type="PANTHER" id="PTHR10322:SF23">
    <property type="entry name" value="DNA POLYMERASE DELTA CATALYTIC SUBUNIT"/>
    <property type="match status" value="1"/>
</dbReference>
<gene>
    <name evidence="9" type="ORF">HUG10_15935</name>
</gene>
<reference evidence="9 10" key="1">
    <citation type="submission" date="2020-07" db="EMBL/GenBank/DDBJ databases">
        <title>Gai3-2, isolated from salt lake.</title>
        <authorList>
            <person name="Cui H."/>
            <person name="Shi X."/>
        </authorList>
    </citation>
    <scope>NUCLEOTIDE SEQUENCE [LARGE SCALE GENOMIC DNA]</scope>
    <source>
        <strain evidence="9 10">Gai3-2</strain>
    </source>
</reference>
<evidence type="ECO:0000256" key="3">
    <source>
        <dbReference type="ARBA" id="ARBA00022679"/>
    </source>
</evidence>
<dbReference type="Gene3D" id="3.90.1600.10">
    <property type="entry name" value="Palm domain of DNA polymerase"/>
    <property type="match status" value="1"/>
</dbReference>
<dbReference type="Gene3D" id="1.10.287.690">
    <property type="entry name" value="Helix hairpin bin"/>
    <property type="match status" value="1"/>
</dbReference>
<dbReference type="AlphaFoldDB" id="A0A7D5K3A5"/>
<dbReference type="GO" id="GO:0003887">
    <property type="term" value="F:DNA-directed DNA polymerase activity"/>
    <property type="evidence" value="ECO:0007669"/>
    <property type="project" value="UniProtKB-KW"/>
</dbReference>
<dbReference type="KEGG" id="halg:HUG10_15935"/>
<feature type="domain" description="DNA-directed DNA polymerase family B multifunctional" evidence="8">
    <location>
        <begin position="315"/>
        <end position="708"/>
    </location>
</feature>
<proteinExistence type="inferred from homology"/>
<dbReference type="OrthoDB" id="8639at2157"/>
<dbReference type="InterPro" id="IPR050240">
    <property type="entry name" value="DNA_pol_type-B"/>
</dbReference>
<dbReference type="InterPro" id="IPR043502">
    <property type="entry name" value="DNA/RNA_pol_sf"/>
</dbReference>
<evidence type="ECO:0000256" key="2">
    <source>
        <dbReference type="ARBA" id="ARBA00012417"/>
    </source>
</evidence>
<evidence type="ECO:0000259" key="8">
    <source>
        <dbReference type="Pfam" id="PF00136"/>
    </source>
</evidence>
<keyword evidence="3 9" id="KW-0808">Transferase</keyword>
<dbReference type="Gene3D" id="1.10.132.60">
    <property type="entry name" value="DNA polymerase family B, C-terminal domain"/>
    <property type="match status" value="1"/>
</dbReference>
<evidence type="ECO:0000256" key="5">
    <source>
        <dbReference type="ARBA" id="ARBA00022932"/>
    </source>
</evidence>
<evidence type="ECO:0000313" key="9">
    <source>
        <dbReference type="EMBL" id="QLG29541.1"/>
    </source>
</evidence>
<dbReference type="InterPro" id="IPR006172">
    <property type="entry name" value="DNA-dir_DNA_pol_B"/>
</dbReference>
<dbReference type="EC" id="2.7.7.7" evidence="2"/>
<keyword evidence="10" id="KW-1185">Reference proteome</keyword>
<evidence type="ECO:0000256" key="7">
    <source>
        <dbReference type="ARBA" id="ARBA00049244"/>
    </source>
</evidence>
<dbReference type="SMART" id="SM00486">
    <property type="entry name" value="POLBc"/>
    <property type="match status" value="1"/>
</dbReference>
<dbReference type="InterPro" id="IPR006134">
    <property type="entry name" value="DNA-dir_DNA_pol_B_multi_dom"/>
</dbReference>
<keyword evidence="5 9" id="KW-0239">DNA-directed DNA polymerase</keyword>
<evidence type="ECO:0000313" key="10">
    <source>
        <dbReference type="Proteomes" id="UP000509750"/>
    </source>
</evidence>
<dbReference type="GO" id="GO:0000166">
    <property type="term" value="F:nucleotide binding"/>
    <property type="evidence" value="ECO:0007669"/>
    <property type="project" value="InterPro"/>
</dbReference>
<keyword evidence="4 9" id="KW-0548">Nucleotidyltransferase</keyword>
<dbReference type="GO" id="GO:0006261">
    <property type="term" value="P:DNA-templated DNA replication"/>
    <property type="evidence" value="ECO:0007669"/>
    <property type="project" value="TreeGrafter"/>
</dbReference>
<dbReference type="Proteomes" id="UP000509750">
    <property type="component" value="Chromosome"/>
</dbReference>
<dbReference type="PANTHER" id="PTHR10322">
    <property type="entry name" value="DNA POLYMERASE CATALYTIC SUBUNIT"/>
    <property type="match status" value="1"/>
</dbReference>
<dbReference type="NCBIfam" id="NF004418">
    <property type="entry name" value="PRK05761.1-4"/>
    <property type="match status" value="1"/>
</dbReference>
<sequence>MLTADYLDGGGIREWHVTDDGVTTATNREYQPTLYLGDCVSDLYGQSGGRTPTGSSDRTTLTEDLEDLREWLATHEAVASTAVEDWRQSWRTEERPLLRIDVHTIDAVSSVANRAQQFGDPDAVTCYNVDLSRQFRYALETGTPAGPDTSRRELRTLHLGFPAHEIGHGVDALPQLQVEGERVGSHPRAVVEAVGALVDEQDPDVLVMDTAEVVSVLFEAADTYGLDEFTLGRKPGWETLAGASTYQTYGRISHSPARYNVPGRVLIDRSNTFFWSQGGLAGCLDLVERAGLPLQELSWASIGRVLTAMQIRAARSQGVLVPWRPWRPEFVKRMSTLDAADRGGATLAPEVGVHEDVHELDFSSMYPNIIREYNVSPETVRCGCCDEETARDVVPELGYAICKNEGYLGDILGPLIDDRDAMKAAMERTDDLDERVRLENRSSAIKWILVSCFGYQGHANAKYGRIECHETINAYAREIVLDAKDALEAGGWRVLHGIVDSIWVTPAEGVSETDRRPLEEIAAEVSAKVDIELEYEAAFDWVAFCPLRESNAGALTKYFGKRRGEALPSNPANGLGDAVKVRGIECRQHDTPPFVAQVQRELIATFDRTRDPEVALDVLAARLDKLADGDVAVDLLTVQQQVSKHVEEYTQETLTVCALQRAKRHGTPLSPGQRIEYVVVDADRRGTERVRLDHEHVDDYDADWYREQCIRAALGILSPMGYRELGIKDYLTRTTTASIQSYS</sequence>
<dbReference type="Pfam" id="PF00136">
    <property type="entry name" value="DNA_pol_B"/>
    <property type="match status" value="1"/>
</dbReference>
<keyword evidence="6" id="KW-0238">DNA-binding</keyword>
<dbReference type="GO" id="GO:0003677">
    <property type="term" value="F:DNA binding"/>
    <property type="evidence" value="ECO:0007669"/>
    <property type="project" value="UniProtKB-KW"/>
</dbReference>
<evidence type="ECO:0000256" key="4">
    <source>
        <dbReference type="ARBA" id="ARBA00022695"/>
    </source>
</evidence>
<name>A0A7D5K3A5_9EURY</name>
<dbReference type="EMBL" id="CP058529">
    <property type="protein sequence ID" value="QLG29541.1"/>
    <property type="molecule type" value="Genomic_DNA"/>
</dbReference>
<comment type="similarity">
    <text evidence="1">Belongs to the DNA polymerase type-B family.</text>
</comment>
<accession>A0A7D5K3A5</accession>
<dbReference type="SUPFAM" id="SSF56672">
    <property type="entry name" value="DNA/RNA polymerases"/>
    <property type="match status" value="1"/>
</dbReference>
<dbReference type="InterPro" id="IPR023211">
    <property type="entry name" value="DNA_pol_palm_dom_sf"/>
</dbReference>
<protein>
    <recommendedName>
        <fullName evidence="2">DNA-directed DNA polymerase</fullName>
        <ecNumber evidence="2">2.7.7.7</ecNumber>
    </recommendedName>
</protein>
<comment type="catalytic activity">
    <reaction evidence="7">
        <text>DNA(n) + a 2'-deoxyribonucleoside 5'-triphosphate = DNA(n+1) + diphosphate</text>
        <dbReference type="Rhea" id="RHEA:22508"/>
        <dbReference type="Rhea" id="RHEA-COMP:17339"/>
        <dbReference type="Rhea" id="RHEA-COMP:17340"/>
        <dbReference type="ChEBI" id="CHEBI:33019"/>
        <dbReference type="ChEBI" id="CHEBI:61560"/>
        <dbReference type="ChEBI" id="CHEBI:173112"/>
        <dbReference type="EC" id="2.7.7.7"/>
    </reaction>
</comment>
<evidence type="ECO:0000256" key="6">
    <source>
        <dbReference type="ARBA" id="ARBA00023125"/>
    </source>
</evidence>